<dbReference type="EMBL" id="RAHX01000001">
    <property type="protein sequence ID" value="RJY09798.1"/>
    <property type="molecule type" value="Genomic_DNA"/>
</dbReference>
<keyword evidence="1" id="KW-0472">Membrane</keyword>
<reference evidence="2 3" key="1">
    <citation type="journal article" date="2017" name="Int. J. Syst. Evol. Microbiol.">
        <title>Erythrobacter aquimixticola sp. nov., isolated from the junction between the ocean and a freshwater spring.</title>
        <authorList>
            <person name="Park S."/>
            <person name="Jung Y.T."/>
            <person name="Choi S.J."/>
            <person name="Yoon J.H."/>
        </authorList>
    </citation>
    <scope>NUCLEOTIDE SEQUENCE [LARGE SCALE GENOMIC DNA]</scope>
    <source>
        <strain evidence="2 3">JSSK-14</strain>
    </source>
</reference>
<accession>A0A419RVJ2</accession>
<keyword evidence="1" id="KW-1133">Transmembrane helix</keyword>
<dbReference type="AlphaFoldDB" id="A0A419RVJ2"/>
<evidence type="ECO:0000256" key="1">
    <source>
        <dbReference type="SAM" id="Phobius"/>
    </source>
</evidence>
<feature type="transmembrane region" description="Helical" evidence="1">
    <location>
        <begin position="37"/>
        <end position="59"/>
    </location>
</feature>
<feature type="transmembrane region" description="Helical" evidence="1">
    <location>
        <begin position="71"/>
        <end position="89"/>
    </location>
</feature>
<evidence type="ECO:0000313" key="3">
    <source>
        <dbReference type="Proteomes" id="UP000285232"/>
    </source>
</evidence>
<comment type="caution">
    <text evidence="2">The sequence shown here is derived from an EMBL/GenBank/DDBJ whole genome shotgun (WGS) entry which is preliminary data.</text>
</comment>
<keyword evidence="3" id="KW-1185">Reference proteome</keyword>
<feature type="transmembrane region" description="Helical" evidence="1">
    <location>
        <begin position="95"/>
        <end position="114"/>
    </location>
</feature>
<feature type="transmembrane region" description="Helical" evidence="1">
    <location>
        <begin position="12"/>
        <end position="31"/>
    </location>
</feature>
<keyword evidence="1" id="KW-0812">Transmembrane</keyword>
<name>A0A419RVJ2_9SPHN</name>
<sequence>MGLSRSRITLNLILAHVIGIIGMAAIMGVIEGRLESVAFYVAFAGLFSIPFVAIALAFAFLMHVDVERHPVAFCVIGSIAMLAVGATLLKPVFEAVMLTVCFGSVAFVALLKPVKV</sequence>
<protein>
    <submittedName>
        <fullName evidence="2">Uncharacterized protein</fullName>
    </submittedName>
</protein>
<proteinExistence type="predicted"/>
<evidence type="ECO:0000313" key="2">
    <source>
        <dbReference type="EMBL" id="RJY09798.1"/>
    </source>
</evidence>
<dbReference type="Proteomes" id="UP000285232">
    <property type="component" value="Unassembled WGS sequence"/>
</dbReference>
<organism evidence="2 3">
    <name type="scientific">Aurantiacibacter aquimixticola</name>
    <dbReference type="NCBI Taxonomy" id="1958945"/>
    <lineage>
        <taxon>Bacteria</taxon>
        <taxon>Pseudomonadati</taxon>
        <taxon>Pseudomonadota</taxon>
        <taxon>Alphaproteobacteria</taxon>
        <taxon>Sphingomonadales</taxon>
        <taxon>Erythrobacteraceae</taxon>
        <taxon>Aurantiacibacter</taxon>
    </lineage>
</organism>
<gene>
    <name evidence="2" type="ORF">D6201_10930</name>
</gene>